<accession>A0ABT7UWV0</accession>
<organism evidence="1 2">
    <name type="scientific">Limosilactobacillus pontis</name>
    <dbReference type="NCBI Taxonomy" id="35787"/>
    <lineage>
        <taxon>Bacteria</taxon>
        <taxon>Bacillati</taxon>
        <taxon>Bacillota</taxon>
        <taxon>Bacilli</taxon>
        <taxon>Lactobacillales</taxon>
        <taxon>Lactobacillaceae</taxon>
        <taxon>Limosilactobacillus</taxon>
    </lineage>
</organism>
<reference evidence="2" key="1">
    <citation type="submission" date="2023-06" db="EMBL/GenBank/DDBJ databases">
        <title>Identification and characterization of horizontal gene transfer across gut microbiota members of farm animals based on homology search.</title>
        <authorList>
            <person name="Zeman M."/>
            <person name="Kubasova T."/>
            <person name="Jahodarova E."/>
            <person name="Nykrynova M."/>
            <person name="Rychlik I."/>
        </authorList>
    </citation>
    <scope>NUCLEOTIDE SEQUENCE [LARGE SCALE GENOMIC DNA]</scope>
    <source>
        <strain evidence="2">161_Gplus</strain>
    </source>
</reference>
<reference evidence="1 2" key="2">
    <citation type="submission" date="2023-06" db="EMBL/GenBank/DDBJ databases">
        <authorList>
            <person name="Zeman M."/>
            <person name="Kubasova T."/>
            <person name="Jahodarova E."/>
            <person name="Nykrynova M."/>
            <person name="Rychlik I."/>
        </authorList>
    </citation>
    <scope>NUCLEOTIDE SEQUENCE [LARGE SCALE GENOMIC DNA]</scope>
    <source>
        <strain evidence="1 2">161_Gplus</strain>
    </source>
</reference>
<evidence type="ECO:0000313" key="2">
    <source>
        <dbReference type="Proteomes" id="UP001529343"/>
    </source>
</evidence>
<comment type="caution">
    <text evidence="1">The sequence shown here is derived from an EMBL/GenBank/DDBJ whole genome shotgun (WGS) entry which is preliminary data.</text>
</comment>
<protein>
    <submittedName>
        <fullName evidence="1">Uncharacterized protein</fullName>
    </submittedName>
</protein>
<evidence type="ECO:0000313" key="1">
    <source>
        <dbReference type="EMBL" id="MDM8266186.1"/>
    </source>
</evidence>
<gene>
    <name evidence="1" type="ORF">QUW44_03230</name>
</gene>
<dbReference type="EMBL" id="JAUDDW010000007">
    <property type="protein sequence ID" value="MDM8266186.1"/>
    <property type="molecule type" value="Genomic_DNA"/>
</dbReference>
<proteinExistence type="predicted"/>
<keyword evidence="2" id="KW-1185">Reference proteome</keyword>
<name>A0ABT7UWV0_9LACO</name>
<dbReference type="Proteomes" id="UP001529343">
    <property type="component" value="Unassembled WGS sequence"/>
</dbReference>
<dbReference type="RefSeq" id="WP_289585893.1">
    <property type="nucleotide sequence ID" value="NZ_JAUDDW010000007.1"/>
</dbReference>
<sequence length="189" mass="22056">MSQERNQRKRKLIDRDTEVVIANNTYGMFVWESRNGDTSIVLDEHGDEEFITYGELRKLKKYLTNMDIVITAVNSEEGDVSIMDIARGLRIRKTYEDYFKIIENLDEDEAEDVENIDADAIEDFILDSDVDDYKEAFDSSLKETIIETSVELYKRHELGDHGKIRLIQKSRPEDERGDFWSDIDASNED</sequence>